<proteinExistence type="predicted"/>
<organism evidence="1 2">
    <name type="scientific">Wenzhouxiangella marina</name>
    <dbReference type="NCBI Taxonomy" id="1579979"/>
    <lineage>
        <taxon>Bacteria</taxon>
        <taxon>Pseudomonadati</taxon>
        <taxon>Pseudomonadota</taxon>
        <taxon>Gammaproteobacteria</taxon>
        <taxon>Chromatiales</taxon>
        <taxon>Wenzhouxiangellaceae</taxon>
        <taxon>Wenzhouxiangella</taxon>
    </lineage>
</organism>
<gene>
    <name evidence="1" type="ORF">WM2015_904</name>
</gene>
<keyword evidence="2" id="KW-1185">Reference proteome</keyword>
<evidence type="ECO:0000313" key="2">
    <source>
        <dbReference type="Proteomes" id="UP000066624"/>
    </source>
</evidence>
<accession>A0A0K0XUE5</accession>
<dbReference type="STRING" id="1579979.WM2015_904"/>
<dbReference type="EMBL" id="CP012154">
    <property type="protein sequence ID" value="AKS41285.1"/>
    <property type="molecule type" value="Genomic_DNA"/>
</dbReference>
<dbReference type="RefSeq" id="WP_049724930.1">
    <property type="nucleotide sequence ID" value="NZ_CP012154.1"/>
</dbReference>
<reference evidence="1 2" key="1">
    <citation type="submission" date="2015-07" db="EMBL/GenBank/DDBJ databases">
        <authorList>
            <person name="Noorani M."/>
        </authorList>
    </citation>
    <scope>NUCLEOTIDE SEQUENCE [LARGE SCALE GENOMIC DNA]</scope>
    <source>
        <strain evidence="1 2">KCTC 42284</strain>
    </source>
</reference>
<dbReference type="AlphaFoldDB" id="A0A0K0XUE5"/>
<dbReference type="KEGG" id="wma:WM2015_904"/>
<protein>
    <submittedName>
        <fullName evidence="1">Uncharacterized protein</fullName>
    </submittedName>
</protein>
<sequence length="200" mass="22161">MVGFLRKHLFIVLGVALPLLLILFVFVAQQAARWGVPAPITPVLYLTDPHYSGSQFVRWTVREQHLKLSVVVPENAYLPPAAVDRPVRLALFDPRTDTLETIEVTLPEPLKPGLRADLALPPRLQAIRLSDAAESPDGYRFEQRSRRSGGLVGALFGLGGRRAGYQLVRDGVGYEVPPASGYVYHNNAFIGWVIHDEQSN</sequence>
<name>A0A0K0XUE5_9GAMM</name>
<evidence type="ECO:0000313" key="1">
    <source>
        <dbReference type="EMBL" id="AKS41285.1"/>
    </source>
</evidence>
<dbReference type="Proteomes" id="UP000066624">
    <property type="component" value="Chromosome"/>
</dbReference>